<dbReference type="EMBL" id="CAJNNV010014122">
    <property type="protein sequence ID" value="CAE8602308.1"/>
    <property type="molecule type" value="Genomic_DNA"/>
</dbReference>
<proteinExistence type="predicted"/>
<feature type="non-terminal residue" evidence="1">
    <location>
        <position position="1"/>
    </location>
</feature>
<comment type="caution">
    <text evidence="1">The sequence shown here is derived from an EMBL/GenBank/DDBJ whole genome shotgun (WGS) entry which is preliminary data.</text>
</comment>
<evidence type="ECO:0000313" key="1">
    <source>
        <dbReference type="EMBL" id="CAE8602308.1"/>
    </source>
</evidence>
<feature type="non-terminal residue" evidence="1">
    <location>
        <position position="104"/>
    </location>
</feature>
<sequence length="104" mass="11433">VHDISLRADTFGEAFSLSGASLASCLMNSPTCTGMYYEYAKEFLGRLRCRKGKGDATNMQHQAASERIAEEACQANAIYSELHPDPKTVLDALNLYKRGVVEVE</sequence>
<name>A0A813EJN7_POLGL</name>
<protein>
    <submittedName>
        <fullName evidence="1">Uncharacterized protein</fullName>
    </submittedName>
</protein>
<evidence type="ECO:0000313" key="2">
    <source>
        <dbReference type="Proteomes" id="UP000654075"/>
    </source>
</evidence>
<dbReference type="AlphaFoldDB" id="A0A813EJN7"/>
<dbReference type="Proteomes" id="UP000654075">
    <property type="component" value="Unassembled WGS sequence"/>
</dbReference>
<accession>A0A813EJN7</accession>
<keyword evidence="2" id="KW-1185">Reference proteome</keyword>
<gene>
    <name evidence="1" type="ORF">PGLA1383_LOCUS20558</name>
</gene>
<organism evidence="1 2">
    <name type="scientific">Polarella glacialis</name>
    <name type="common">Dinoflagellate</name>
    <dbReference type="NCBI Taxonomy" id="89957"/>
    <lineage>
        <taxon>Eukaryota</taxon>
        <taxon>Sar</taxon>
        <taxon>Alveolata</taxon>
        <taxon>Dinophyceae</taxon>
        <taxon>Suessiales</taxon>
        <taxon>Suessiaceae</taxon>
        <taxon>Polarella</taxon>
    </lineage>
</organism>
<reference evidence="1" key="1">
    <citation type="submission" date="2021-02" db="EMBL/GenBank/DDBJ databases">
        <authorList>
            <person name="Dougan E. K."/>
            <person name="Rhodes N."/>
            <person name="Thang M."/>
            <person name="Chan C."/>
        </authorList>
    </citation>
    <scope>NUCLEOTIDE SEQUENCE</scope>
</reference>